<dbReference type="GO" id="GO:0005634">
    <property type="term" value="C:nucleus"/>
    <property type="evidence" value="ECO:0007669"/>
    <property type="project" value="UniProtKB-SubCell"/>
</dbReference>
<dbReference type="Proteomes" id="UP000076584">
    <property type="component" value="Unassembled WGS sequence"/>
</dbReference>
<comment type="similarity">
    <text evidence="2">Belongs to the RIX1/PELP1 family.</text>
</comment>
<protein>
    <recommendedName>
        <fullName evidence="3">Pre-rRNA-processing protein RIX1</fullName>
    </recommendedName>
</protein>
<evidence type="ECO:0000256" key="2">
    <source>
        <dbReference type="ARBA" id="ARBA00010511"/>
    </source>
</evidence>
<dbReference type="SUPFAM" id="SSF48371">
    <property type="entry name" value="ARM repeat"/>
    <property type="match status" value="1"/>
</dbReference>
<sequence>SGCDPRYYPFPPIPGLQLQTRSSNRPFKPGYLQTSSIMSLPPDLKVLCRRLTSTPPAQLPHSIPAFINHVLRCKDVLSAPQDPKATSSSSEASTLVHKLRTIIMTLLNGKSAMGRFTGATLVKAVIDVGGWECLKESGNWVRGLLAMLQKNDPFPVKEIAIVTLVRIYTLIHGYQTLTREIATPTIPTFFNACLQLIKLPAAGQRLKTPLTVVETVLDAFSALIPAYPTTCRPFNGQIRTAIRPYLAPTSSDGTIVPQSLRRASRHLAISLPLTTAGKTGPSDDWAKLVDELRKDFHSTADQVFRAVQESWEPSAPYTRSKVDFDTQPQGLETPDQLPQWIGISAGRDRLVGLLHYLADALRYSTKTPVTIPVAAIMDVVSRVSLISRNSKSQSWDQALETQAAVGREEKEELWAAMPDIHVAAVDLLLTLVQRLERNVLSTIPEIYDNMILIFRSGIDIPTVRAATYKLLDETLPIAGPGLQKITVETLGIVSLACCRDIQQESGYVKEAKPAAKTAAETKKNNIAANADLFLPSQTTTESASASRPTLEPSHLAAAESLLASLLTHLPQQYLKPGLRGLLDQTAILSRNRDAMLASVLNPYVNQGGAMFPSILPYLAQQFPHDRGVEILRSNIRTSTQGSSDVLEGVNATLEELEAEEDAEDGDEEIASEIEVKGDAEDQEMKEAEAEAKAQASAGETIVVANDDAEDSSNPFRPSKDAGGGSIEVANPFAVTSAQKRKLDDEGASPPKRQSVERKVERTAAAAPVPAAKPAEEGDDDSDDESIHLNMDLDDDEDDDEE</sequence>
<feature type="compositionally biased region" description="Low complexity" evidence="5">
    <location>
        <begin position="763"/>
        <end position="772"/>
    </location>
</feature>
<evidence type="ECO:0000256" key="3">
    <source>
        <dbReference type="ARBA" id="ARBA00021502"/>
    </source>
</evidence>
<keyword evidence="8" id="KW-1185">Reference proteome</keyword>
<organism evidence="7 8">
    <name type="scientific">Colletotrichum incanum</name>
    <name type="common">Soybean anthracnose fungus</name>
    <dbReference type="NCBI Taxonomy" id="1573173"/>
    <lineage>
        <taxon>Eukaryota</taxon>
        <taxon>Fungi</taxon>
        <taxon>Dikarya</taxon>
        <taxon>Ascomycota</taxon>
        <taxon>Pezizomycotina</taxon>
        <taxon>Sordariomycetes</taxon>
        <taxon>Hypocreomycetidae</taxon>
        <taxon>Glomerellales</taxon>
        <taxon>Glomerellaceae</taxon>
        <taxon>Colletotrichum</taxon>
        <taxon>Colletotrichum spaethianum species complex</taxon>
    </lineage>
</organism>
<dbReference type="GO" id="GO:0006364">
    <property type="term" value="P:rRNA processing"/>
    <property type="evidence" value="ECO:0007669"/>
    <property type="project" value="TreeGrafter"/>
</dbReference>
<keyword evidence="4" id="KW-0539">Nucleus</keyword>
<comment type="caution">
    <text evidence="7">The sequence shown here is derived from an EMBL/GenBank/DDBJ whole genome shotgun (WGS) entry which is preliminary data.</text>
</comment>
<feature type="non-terminal residue" evidence="7">
    <location>
        <position position="1"/>
    </location>
</feature>
<evidence type="ECO:0000259" key="6">
    <source>
        <dbReference type="Pfam" id="PF08167"/>
    </source>
</evidence>
<dbReference type="InterPro" id="IPR016024">
    <property type="entry name" value="ARM-type_fold"/>
</dbReference>
<feature type="compositionally biased region" description="Basic and acidic residues" evidence="5">
    <location>
        <begin position="676"/>
        <end position="691"/>
    </location>
</feature>
<dbReference type="EMBL" id="LFIW01000420">
    <property type="protein sequence ID" value="KZL86472.1"/>
    <property type="molecule type" value="Genomic_DNA"/>
</dbReference>
<evidence type="ECO:0000256" key="5">
    <source>
        <dbReference type="SAM" id="MobiDB-lite"/>
    </source>
</evidence>
<dbReference type="InterPro" id="IPR012583">
    <property type="entry name" value="RIX1_N"/>
</dbReference>
<evidence type="ECO:0000313" key="7">
    <source>
        <dbReference type="EMBL" id="KZL86472.1"/>
    </source>
</evidence>
<evidence type="ECO:0000256" key="1">
    <source>
        <dbReference type="ARBA" id="ARBA00004123"/>
    </source>
</evidence>
<dbReference type="AlphaFoldDB" id="A0A161YA15"/>
<gene>
    <name evidence="7" type="ORF">CI238_02602</name>
</gene>
<comment type="subcellular location">
    <subcellularLocation>
        <location evidence="1">Nucleus</location>
    </subcellularLocation>
</comment>
<proteinExistence type="inferred from homology"/>
<feature type="compositionally biased region" description="Acidic residues" evidence="5">
    <location>
        <begin position="791"/>
        <end position="801"/>
    </location>
</feature>
<evidence type="ECO:0000256" key="4">
    <source>
        <dbReference type="ARBA" id="ARBA00023242"/>
    </source>
</evidence>
<feature type="region of interest" description="Disordered" evidence="5">
    <location>
        <begin position="676"/>
        <end position="801"/>
    </location>
</feature>
<name>A0A161YA15_COLIC</name>
<dbReference type="STRING" id="1573173.A0A161YA15"/>
<dbReference type="Pfam" id="PF08167">
    <property type="entry name" value="RIX1"/>
    <property type="match status" value="1"/>
</dbReference>
<evidence type="ECO:0000313" key="8">
    <source>
        <dbReference type="Proteomes" id="UP000076584"/>
    </source>
</evidence>
<dbReference type="PANTHER" id="PTHR34105:SF1">
    <property type="entry name" value="PROLINE-, GLUTAMIC ACID- AND LEUCINE-RICH PROTEIN 1"/>
    <property type="match status" value="1"/>
</dbReference>
<dbReference type="PANTHER" id="PTHR34105">
    <property type="entry name" value="PROLINE-, GLUTAMIC ACID- AND LEUCINE-RICH PROTEIN 1"/>
    <property type="match status" value="1"/>
</dbReference>
<feature type="domain" description="Pre-rRNA-processing protein RIX1 N-terminal" evidence="6">
    <location>
        <begin position="43"/>
        <end position="252"/>
    </location>
</feature>
<accession>A0A161YA15</accession>
<reference evidence="7 8" key="1">
    <citation type="submission" date="2015-06" db="EMBL/GenBank/DDBJ databases">
        <title>Survival trade-offs in plant roots during colonization by closely related pathogenic and mutualistic fungi.</title>
        <authorList>
            <person name="Hacquard S."/>
            <person name="Kracher B."/>
            <person name="Hiruma K."/>
            <person name="Weinman A."/>
            <person name="Muench P."/>
            <person name="Garrido Oter R."/>
            <person name="Ver Loren van Themaat E."/>
            <person name="Dallerey J.-F."/>
            <person name="Damm U."/>
            <person name="Henrissat B."/>
            <person name="Lespinet O."/>
            <person name="Thon M."/>
            <person name="Kemen E."/>
            <person name="McHardy A.C."/>
            <person name="Schulze-Lefert P."/>
            <person name="O'Connell R.J."/>
        </authorList>
    </citation>
    <scope>NUCLEOTIDE SEQUENCE [LARGE SCALE GENOMIC DNA]</scope>
    <source>
        <strain evidence="7 8">MAFF 238704</strain>
    </source>
</reference>